<evidence type="ECO:0000256" key="1">
    <source>
        <dbReference type="SAM" id="SignalP"/>
    </source>
</evidence>
<name>A0ABY3RFI4_9BRAD</name>
<keyword evidence="3" id="KW-1185">Reference proteome</keyword>
<gene>
    <name evidence="2" type="ORF">LQG66_04530</name>
</gene>
<feature type="chain" id="PRO_5045503592" evidence="1">
    <location>
        <begin position="22"/>
        <end position="84"/>
    </location>
</feature>
<dbReference type="EMBL" id="CP088156">
    <property type="protein sequence ID" value="UFZ05588.1"/>
    <property type="molecule type" value="Genomic_DNA"/>
</dbReference>
<organism evidence="2 3">
    <name type="scientific">Bradyrhizobium ontarionense</name>
    <dbReference type="NCBI Taxonomy" id="2898149"/>
    <lineage>
        <taxon>Bacteria</taxon>
        <taxon>Pseudomonadati</taxon>
        <taxon>Pseudomonadota</taxon>
        <taxon>Alphaproteobacteria</taxon>
        <taxon>Hyphomicrobiales</taxon>
        <taxon>Nitrobacteraceae</taxon>
        <taxon>Bradyrhizobium</taxon>
    </lineage>
</organism>
<reference evidence="2" key="1">
    <citation type="journal article" date="2024" name="Antonie Van Leeuwenhoek">
        <title>Bradyrhizobium ontarionense sp. nov., a novel bacterial symbiont isolated from Aeschynomene indica (Indian jointvetch), harbours photosynthesis, nitrogen fixation and nitrous oxide (N2O) reductase genes.</title>
        <authorList>
            <person name="Bromfield E.S.P."/>
            <person name="Cloutier S."/>
        </authorList>
    </citation>
    <scope>NUCLEOTIDE SEQUENCE</scope>
    <source>
        <strain evidence="2">A19</strain>
    </source>
</reference>
<evidence type="ECO:0000313" key="3">
    <source>
        <dbReference type="Proteomes" id="UP001431010"/>
    </source>
</evidence>
<keyword evidence="1" id="KW-0732">Signal</keyword>
<proteinExistence type="predicted"/>
<evidence type="ECO:0000313" key="2">
    <source>
        <dbReference type="EMBL" id="UFZ05588.1"/>
    </source>
</evidence>
<sequence length="84" mass="8476">MFRSLALGTTAWLIVVAVAFAGSPGAPLPSPQAAGTNKSAPRRSAVATNPCASYGADFVRVEGTDTCVKVGGAARVEMGSSVRH</sequence>
<protein>
    <submittedName>
        <fullName evidence="2">Porin</fullName>
    </submittedName>
</protein>
<dbReference type="RefSeq" id="WP_231323848.1">
    <property type="nucleotide sequence ID" value="NZ_CP088156.1"/>
</dbReference>
<accession>A0ABY3RFI4</accession>
<dbReference type="Proteomes" id="UP001431010">
    <property type="component" value="Chromosome"/>
</dbReference>
<feature type="signal peptide" evidence="1">
    <location>
        <begin position="1"/>
        <end position="21"/>
    </location>
</feature>